<accession>A0A0M3I1P8</accession>
<evidence type="ECO:0000313" key="3">
    <source>
        <dbReference type="WBParaSite" id="ALUE_0001025101-mRNA-1"/>
    </source>
</evidence>
<organism evidence="2 3">
    <name type="scientific">Ascaris lumbricoides</name>
    <name type="common">Giant roundworm</name>
    <dbReference type="NCBI Taxonomy" id="6252"/>
    <lineage>
        <taxon>Eukaryota</taxon>
        <taxon>Metazoa</taxon>
        <taxon>Ecdysozoa</taxon>
        <taxon>Nematoda</taxon>
        <taxon>Chromadorea</taxon>
        <taxon>Rhabditida</taxon>
        <taxon>Spirurina</taxon>
        <taxon>Ascaridomorpha</taxon>
        <taxon>Ascaridoidea</taxon>
        <taxon>Ascarididae</taxon>
        <taxon>Ascaris</taxon>
    </lineage>
</organism>
<proteinExistence type="predicted"/>
<name>A0A0M3I1P8_ASCLU</name>
<evidence type="ECO:0000313" key="2">
    <source>
        <dbReference type="Proteomes" id="UP000036681"/>
    </source>
</evidence>
<sequence>MPLCEHPTRSLEHEFGTKGASDDGRAEQHLNLSDNIYSWKDTKTVEATQIFAPKSGGCVPRFERSAPKNKQKFH</sequence>
<feature type="region of interest" description="Disordered" evidence="1">
    <location>
        <begin position="1"/>
        <end position="25"/>
    </location>
</feature>
<dbReference type="AlphaFoldDB" id="A0A0M3I1P8"/>
<keyword evidence="2" id="KW-1185">Reference proteome</keyword>
<protein>
    <submittedName>
        <fullName evidence="3">Uncharacterized protein</fullName>
    </submittedName>
</protein>
<reference evidence="3" key="1">
    <citation type="submission" date="2017-02" db="UniProtKB">
        <authorList>
            <consortium name="WormBaseParasite"/>
        </authorList>
    </citation>
    <scope>IDENTIFICATION</scope>
</reference>
<dbReference type="Proteomes" id="UP000036681">
    <property type="component" value="Unplaced"/>
</dbReference>
<dbReference type="WBParaSite" id="ALUE_0001025101-mRNA-1">
    <property type="protein sequence ID" value="ALUE_0001025101-mRNA-1"/>
    <property type="gene ID" value="ALUE_0001025101"/>
</dbReference>
<evidence type="ECO:0000256" key="1">
    <source>
        <dbReference type="SAM" id="MobiDB-lite"/>
    </source>
</evidence>